<dbReference type="PANTHER" id="PTHR46142:SF3">
    <property type="entry name" value="F18B13.24 PROTEIN"/>
    <property type="match status" value="1"/>
</dbReference>
<dbReference type="EMBL" id="VFIY01000018">
    <property type="protein sequence ID" value="TPD57379.1"/>
    <property type="molecule type" value="Genomic_DNA"/>
</dbReference>
<dbReference type="Proteomes" id="UP000319148">
    <property type="component" value="Unassembled WGS sequence"/>
</dbReference>
<evidence type="ECO:0000313" key="3">
    <source>
        <dbReference type="Proteomes" id="UP000319148"/>
    </source>
</evidence>
<feature type="domain" description="VOC" evidence="1">
    <location>
        <begin position="5"/>
        <end position="124"/>
    </location>
</feature>
<dbReference type="PANTHER" id="PTHR46142">
    <property type="match status" value="1"/>
</dbReference>
<evidence type="ECO:0000313" key="2">
    <source>
        <dbReference type="EMBL" id="TPD57379.1"/>
    </source>
</evidence>
<accession>A0A501PAH4</accession>
<name>A0A501PAH4_9PROT</name>
<dbReference type="Pfam" id="PF00903">
    <property type="entry name" value="Glyoxalase"/>
    <property type="match status" value="1"/>
</dbReference>
<dbReference type="InterPro" id="IPR037523">
    <property type="entry name" value="VOC_core"/>
</dbReference>
<dbReference type="SUPFAM" id="SSF54593">
    <property type="entry name" value="Glyoxalase/Bleomycin resistance protein/Dihydroxybiphenyl dioxygenase"/>
    <property type="match status" value="1"/>
</dbReference>
<protein>
    <submittedName>
        <fullName evidence="2">Glyoxalase</fullName>
    </submittedName>
</protein>
<dbReference type="InterPro" id="IPR029068">
    <property type="entry name" value="Glyas_Bleomycin-R_OHBP_Dase"/>
</dbReference>
<gene>
    <name evidence="2" type="ORF">FIV46_14735</name>
</gene>
<keyword evidence="3" id="KW-1185">Reference proteome</keyword>
<reference evidence="3" key="1">
    <citation type="submission" date="2019-06" db="EMBL/GenBank/DDBJ databases">
        <title>The complete genome of Emcibacter congregatus ZYLT.</title>
        <authorList>
            <person name="Zhao Z."/>
        </authorList>
    </citation>
    <scope>NUCLEOTIDE SEQUENCE [LARGE SCALE GENOMIC DNA]</scope>
    <source>
        <strain evidence="3">MCCC 1A06723</strain>
    </source>
</reference>
<dbReference type="Gene3D" id="3.10.180.10">
    <property type="entry name" value="2,3-Dihydroxybiphenyl 1,2-Dioxygenase, domain 1"/>
    <property type="match status" value="1"/>
</dbReference>
<comment type="caution">
    <text evidence="2">The sequence shown here is derived from an EMBL/GenBank/DDBJ whole genome shotgun (WGS) entry which is preliminary data.</text>
</comment>
<organism evidence="2 3">
    <name type="scientific">Emcibacter nanhaiensis</name>
    <dbReference type="NCBI Taxonomy" id="1505037"/>
    <lineage>
        <taxon>Bacteria</taxon>
        <taxon>Pseudomonadati</taxon>
        <taxon>Pseudomonadota</taxon>
        <taxon>Alphaproteobacteria</taxon>
        <taxon>Emcibacterales</taxon>
        <taxon>Emcibacteraceae</taxon>
        <taxon>Emcibacter</taxon>
    </lineage>
</organism>
<dbReference type="RefSeq" id="WP_139941694.1">
    <property type="nucleotide sequence ID" value="NZ_JBHSYP010000005.1"/>
</dbReference>
<dbReference type="OrthoDB" id="5243302at2"/>
<dbReference type="PROSITE" id="PS51819">
    <property type="entry name" value="VOC"/>
    <property type="match status" value="1"/>
</dbReference>
<evidence type="ECO:0000259" key="1">
    <source>
        <dbReference type="PROSITE" id="PS51819"/>
    </source>
</evidence>
<sequence>MPLKKLHHYNIWTADLQGTLEFYSRVLGLEEGPRPEIPTPGAWMYDPSGEPVLHIYDGGAIGRDVPHGGGALDHVAFEAEDFEAMVAHMEATGTAYTTNLVEGIGLSQIFVDDPNGITIELNFMD</sequence>
<dbReference type="InterPro" id="IPR004360">
    <property type="entry name" value="Glyas_Fos-R_dOase_dom"/>
</dbReference>
<dbReference type="AlphaFoldDB" id="A0A501PAH4"/>
<proteinExistence type="predicted"/>